<gene>
    <name evidence="1" type="ORF">O181_056901</name>
</gene>
<comment type="caution">
    <text evidence="1">The sequence shown here is derived from an EMBL/GenBank/DDBJ whole genome shotgun (WGS) entry which is preliminary data.</text>
</comment>
<organism evidence="1 2">
    <name type="scientific">Austropuccinia psidii MF-1</name>
    <dbReference type="NCBI Taxonomy" id="1389203"/>
    <lineage>
        <taxon>Eukaryota</taxon>
        <taxon>Fungi</taxon>
        <taxon>Dikarya</taxon>
        <taxon>Basidiomycota</taxon>
        <taxon>Pucciniomycotina</taxon>
        <taxon>Pucciniomycetes</taxon>
        <taxon>Pucciniales</taxon>
        <taxon>Sphaerophragmiaceae</taxon>
        <taxon>Austropuccinia</taxon>
    </lineage>
</organism>
<sequence length="116" mass="13195">MPRKASNTSHANHYACTRSQQFKQLPTPVQAPNASHANPYVVQVPKNLNFSLSQCRLSIFHMQILTLVHVPDNSNNSLHQCRLWTIHKQMLTLVQVPTILKIPYTCAGFQHITHES</sequence>
<dbReference type="AlphaFoldDB" id="A0A9Q3E786"/>
<accession>A0A9Q3E786</accession>
<evidence type="ECO:0000313" key="2">
    <source>
        <dbReference type="Proteomes" id="UP000765509"/>
    </source>
</evidence>
<dbReference type="EMBL" id="AVOT02025745">
    <property type="protein sequence ID" value="MBW0517186.1"/>
    <property type="molecule type" value="Genomic_DNA"/>
</dbReference>
<reference evidence="1" key="1">
    <citation type="submission" date="2021-03" db="EMBL/GenBank/DDBJ databases">
        <title>Draft genome sequence of rust myrtle Austropuccinia psidii MF-1, a brazilian biotype.</title>
        <authorList>
            <person name="Quecine M.C."/>
            <person name="Pachon D.M.R."/>
            <person name="Bonatelli M.L."/>
            <person name="Correr F.H."/>
            <person name="Franceschini L.M."/>
            <person name="Leite T.F."/>
            <person name="Margarido G.R.A."/>
            <person name="Almeida C.A."/>
            <person name="Ferrarezi J.A."/>
            <person name="Labate C.A."/>
        </authorList>
    </citation>
    <scope>NUCLEOTIDE SEQUENCE</scope>
    <source>
        <strain evidence="1">MF-1</strain>
    </source>
</reference>
<proteinExistence type="predicted"/>
<dbReference type="Proteomes" id="UP000765509">
    <property type="component" value="Unassembled WGS sequence"/>
</dbReference>
<keyword evidence="2" id="KW-1185">Reference proteome</keyword>
<protein>
    <submittedName>
        <fullName evidence="1">Uncharacterized protein</fullName>
    </submittedName>
</protein>
<evidence type="ECO:0000313" key="1">
    <source>
        <dbReference type="EMBL" id="MBW0517186.1"/>
    </source>
</evidence>
<name>A0A9Q3E786_9BASI</name>